<dbReference type="Proteomes" id="UP000613160">
    <property type="component" value="Unassembled WGS sequence"/>
</dbReference>
<keyword evidence="1" id="KW-0472">Membrane</keyword>
<dbReference type="EMBL" id="BMJJ01000008">
    <property type="protein sequence ID" value="GGD28058.1"/>
    <property type="molecule type" value="Genomic_DNA"/>
</dbReference>
<feature type="transmembrane region" description="Helical" evidence="1">
    <location>
        <begin position="175"/>
        <end position="197"/>
    </location>
</feature>
<keyword evidence="1" id="KW-0812">Transmembrane</keyword>
<reference evidence="2" key="2">
    <citation type="submission" date="2020-09" db="EMBL/GenBank/DDBJ databases">
        <authorList>
            <person name="Sun Q."/>
            <person name="Zhou Y."/>
        </authorList>
    </citation>
    <scope>NUCLEOTIDE SEQUENCE</scope>
    <source>
        <strain evidence="2">CGMCC 1.15493</strain>
    </source>
</reference>
<evidence type="ECO:0000313" key="2">
    <source>
        <dbReference type="EMBL" id="GGD28058.1"/>
    </source>
</evidence>
<gene>
    <name evidence="2" type="ORF">GCM10011335_33990</name>
</gene>
<name>A0A916Y2N9_9HYPH</name>
<protein>
    <submittedName>
        <fullName evidence="2">Uncharacterized protein</fullName>
    </submittedName>
</protein>
<evidence type="ECO:0000256" key="1">
    <source>
        <dbReference type="SAM" id="Phobius"/>
    </source>
</evidence>
<reference evidence="2" key="1">
    <citation type="journal article" date="2014" name="Int. J. Syst. Evol. Microbiol.">
        <title>Complete genome sequence of Corynebacterium casei LMG S-19264T (=DSM 44701T), isolated from a smear-ripened cheese.</title>
        <authorList>
            <consortium name="US DOE Joint Genome Institute (JGI-PGF)"/>
            <person name="Walter F."/>
            <person name="Albersmeier A."/>
            <person name="Kalinowski J."/>
            <person name="Ruckert C."/>
        </authorList>
    </citation>
    <scope>NUCLEOTIDE SEQUENCE</scope>
    <source>
        <strain evidence="2">CGMCC 1.15493</strain>
    </source>
</reference>
<sequence>MGEGKDNVSSLMGNRRLADAIRAAKIAAAHRSDVVVDIREADRARLEILAEEMQSVADEVPPGDDRFDFTISGGPQPRFWIDGTAHVSMARDRRTYRFARETRLGRVMLGESADVAVIADRVTDYVAERIVERDKAFADSDGLGVRVMERGERKTEAAAAPIPARPVPPPAGTSFAVALSWLMIGLVIGAGTLYAIASVRGFSLN</sequence>
<keyword evidence="3" id="KW-1185">Reference proteome</keyword>
<dbReference type="RefSeq" id="WP_188852898.1">
    <property type="nucleotide sequence ID" value="NZ_BMJJ01000008.1"/>
</dbReference>
<dbReference type="AlphaFoldDB" id="A0A916Y2N9"/>
<evidence type="ECO:0000313" key="3">
    <source>
        <dbReference type="Proteomes" id="UP000613160"/>
    </source>
</evidence>
<proteinExistence type="predicted"/>
<accession>A0A916Y2N9</accession>
<organism evidence="2 3">
    <name type="scientific">Aureimonas glaciei</name>
    <dbReference type="NCBI Taxonomy" id="1776957"/>
    <lineage>
        <taxon>Bacteria</taxon>
        <taxon>Pseudomonadati</taxon>
        <taxon>Pseudomonadota</taxon>
        <taxon>Alphaproteobacteria</taxon>
        <taxon>Hyphomicrobiales</taxon>
        <taxon>Aurantimonadaceae</taxon>
        <taxon>Aureimonas</taxon>
    </lineage>
</organism>
<comment type="caution">
    <text evidence="2">The sequence shown here is derived from an EMBL/GenBank/DDBJ whole genome shotgun (WGS) entry which is preliminary data.</text>
</comment>
<keyword evidence="1" id="KW-1133">Transmembrane helix</keyword>